<protein>
    <submittedName>
        <fullName evidence="1">Uncharacterized protein</fullName>
    </submittedName>
</protein>
<evidence type="ECO:0000313" key="1">
    <source>
        <dbReference type="EMBL" id="MPD04374.1"/>
    </source>
</evidence>
<sequence>MGRRGAEEGTGGGIGWRAARAGDNVGSRVIGSGLDYGVSGRLEAVKGVKVRSYDGEGEWGGYVALLRRRCSVQGPVTWVWAAVVRGGLVTRRQRDNIGECRGTSREAEMAEGWKERGVTGMRAG</sequence>
<proteinExistence type="predicted"/>
<name>A0A5B7KCB9_PORTR</name>
<comment type="caution">
    <text evidence="1">The sequence shown here is derived from an EMBL/GenBank/DDBJ whole genome shotgun (WGS) entry which is preliminary data.</text>
</comment>
<organism evidence="1 2">
    <name type="scientific">Portunus trituberculatus</name>
    <name type="common">Swimming crab</name>
    <name type="synonym">Neptunus trituberculatus</name>
    <dbReference type="NCBI Taxonomy" id="210409"/>
    <lineage>
        <taxon>Eukaryota</taxon>
        <taxon>Metazoa</taxon>
        <taxon>Ecdysozoa</taxon>
        <taxon>Arthropoda</taxon>
        <taxon>Crustacea</taxon>
        <taxon>Multicrustacea</taxon>
        <taxon>Malacostraca</taxon>
        <taxon>Eumalacostraca</taxon>
        <taxon>Eucarida</taxon>
        <taxon>Decapoda</taxon>
        <taxon>Pleocyemata</taxon>
        <taxon>Brachyura</taxon>
        <taxon>Eubrachyura</taxon>
        <taxon>Portunoidea</taxon>
        <taxon>Portunidae</taxon>
        <taxon>Portuninae</taxon>
        <taxon>Portunus</taxon>
    </lineage>
</organism>
<dbReference type="Proteomes" id="UP000324222">
    <property type="component" value="Unassembled WGS sequence"/>
</dbReference>
<evidence type="ECO:0000313" key="2">
    <source>
        <dbReference type="Proteomes" id="UP000324222"/>
    </source>
</evidence>
<keyword evidence="2" id="KW-1185">Reference proteome</keyword>
<dbReference type="AlphaFoldDB" id="A0A5B7KCB9"/>
<accession>A0A5B7KCB9</accession>
<reference evidence="1 2" key="1">
    <citation type="submission" date="2019-05" db="EMBL/GenBank/DDBJ databases">
        <title>Another draft genome of Portunus trituberculatus and its Hox gene families provides insights of decapod evolution.</title>
        <authorList>
            <person name="Jeong J.-H."/>
            <person name="Song I."/>
            <person name="Kim S."/>
            <person name="Choi T."/>
            <person name="Kim D."/>
            <person name="Ryu S."/>
            <person name="Kim W."/>
        </authorList>
    </citation>
    <scope>NUCLEOTIDE SEQUENCE [LARGE SCALE GENOMIC DNA]</scope>
    <source>
        <tissue evidence="1">Muscle</tissue>
    </source>
</reference>
<dbReference type="EMBL" id="VSRR010140795">
    <property type="protein sequence ID" value="MPD04374.1"/>
    <property type="molecule type" value="Genomic_DNA"/>
</dbReference>
<gene>
    <name evidence="1" type="ORF">E2C01_100058</name>
</gene>